<dbReference type="EMBL" id="MVBM01000001">
    <property type="protein sequence ID" value="OOK81813.1"/>
    <property type="molecule type" value="Genomic_DNA"/>
</dbReference>
<evidence type="ECO:0000313" key="4">
    <source>
        <dbReference type="Proteomes" id="UP000188532"/>
    </source>
</evidence>
<dbReference type="Proteomes" id="UP000189229">
    <property type="component" value="Unassembled WGS sequence"/>
</dbReference>
<evidence type="ECO:0000256" key="1">
    <source>
        <dbReference type="SAM" id="MobiDB-lite"/>
    </source>
</evidence>
<dbReference type="Proteomes" id="UP000188532">
    <property type="component" value="Unassembled WGS sequence"/>
</dbReference>
<evidence type="ECO:0000313" key="5">
    <source>
        <dbReference type="Proteomes" id="UP000189229"/>
    </source>
</evidence>
<dbReference type="EMBL" id="MVBN01000010">
    <property type="protein sequence ID" value="OOK66047.1"/>
    <property type="molecule type" value="Genomic_DNA"/>
</dbReference>
<reference evidence="4 5" key="1">
    <citation type="submission" date="2017-02" db="EMBL/GenBank/DDBJ databases">
        <title>Complete genome sequences of Mycobacterium kansasii strains isolated from rhesus macaques.</title>
        <authorList>
            <person name="Panda A."/>
            <person name="Nagaraj S."/>
            <person name="Zhao X."/>
            <person name="Tettelin H."/>
            <person name="Detolla L.J."/>
        </authorList>
    </citation>
    <scope>NUCLEOTIDE SEQUENCE [LARGE SCALE GENOMIC DNA]</scope>
    <source>
        <strain evidence="2 4">11-3469</strain>
        <strain evidence="3 5">11-3813</strain>
    </source>
</reference>
<sequence length="62" mass="6872">MQKWFDHVAQSTDTGRVQLPWTRVIMDVITGRCCHGGKANSPRRGALGSYVPPKVTGWDKSS</sequence>
<name>A0A1V3XRG8_MYCKA</name>
<accession>A0A1V3XRG8</accession>
<dbReference type="AlphaFoldDB" id="A0A1V3XRG8"/>
<organism evidence="3 5">
    <name type="scientific">Mycobacterium kansasii</name>
    <dbReference type="NCBI Taxonomy" id="1768"/>
    <lineage>
        <taxon>Bacteria</taxon>
        <taxon>Bacillati</taxon>
        <taxon>Actinomycetota</taxon>
        <taxon>Actinomycetes</taxon>
        <taxon>Mycobacteriales</taxon>
        <taxon>Mycobacteriaceae</taxon>
        <taxon>Mycobacterium</taxon>
    </lineage>
</organism>
<proteinExistence type="predicted"/>
<protein>
    <submittedName>
        <fullName evidence="3">Uncharacterized protein</fullName>
    </submittedName>
</protein>
<evidence type="ECO:0000313" key="3">
    <source>
        <dbReference type="EMBL" id="OOK81813.1"/>
    </source>
</evidence>
<evidence type="ECO:0000313" key="2">
    <source>
        <dbReference type="EMBL" id="OOK66047.1"/>
    </source>
</evidence>
<gene>
    <name evidence="2" type="ORF">BZL29_7611</name>
    <name evidence="3" type="ORF">BZL30_0122</name>
</gene>
<comment type="caution">
    <text evidence="3">The sequence shown here is derived from an EMBL/GenBank/DDBJ whole genome shotgun (WGS) entry which is preliminary data.</text>
</comment>
<feature type="region of interest" description="Disordered" evidence="1">
    <location>
        <begin position="38"/>
        <end position="62"/>
    </location>
</feature>